<keyword evidence="1" id="KW-0472">Membrane</keyword>
<dbReference type="EMBL" id="QGNW01000060">
    <property type="protein sequence ID" value="RVX04682.1"/>
    <property type="molecule type" value="Genomic_DNA"/>
</dbReference>
<gene>
    <name evidence="2" type="ORF">CK203_023333</name>
</gene>
<evidence type="ECO:0000313" key="3">
    <source>
        <dbReference type="Proteomes" id="UP000288805"/>
    </source>
</evidence>
<evidence type="ECO:0000313" key="2">
    <source>
        <dbReference type="EMBL" id="RVX04682.1"/>
    </source>
</evidence>
<dbReference type="AlphaFoldDB" id="A0A438J6T9"/>
<accession>A0A438J6T9</accession>
<name>A0A438J6T9_VITVI</name>
<evidence type="ECO:0000256" key="1">
    <source>
        <dbReference type="SAM" id="Phobius"/>
    </source>
</evidence>
<feature type="transmembrane region" description="Helical" evidence="1">
    <location>
        <begin position="88"/>
        <end position="109"/>
    </location>
</feature>
<proteinExistence type="predicted"/>
<keyword evidence="1" id="KW-0812">Transmembrane</keyword>
<reference evidence="2 3" key="1">
    <citation type="journal article" date="2018" name="PLoS Genet.">
        <title>Population sequencing reveals clonal diversity and ancestral inbreeding in the grapevine cultivar Chardonnay.</title>
        <authorList>
            <person name="Roach M.J."/>
            <person name="Johnson D.L."/>
            <person name="Bohlmann J."/>
            <person name="van Vuuren H.J."/>
            <person name="Jones S.J."/>
            <person name="Pretorius I.S."/>
            <person name="Schmidt S.A."/>
            <person name="Borneman A.R."/>
        </authorList>
    </citation>
    <scope>NUCLEOTIDE SEQUENCE [LARGE SCALE GENOMIC DNA]</scope>
    <source>
        <strain evidence="3">cv. Chardonnay</strain>
        <tissue evidence="2">Leaf</tissue>
    </source>
</reference>
<comment type="caution">
    <text evidence="2">The sequence shown here is derived from an EMBL/GenBank/DDBJ whole genome shotgun (WGS) entry which is preliminary data.</text>
</comment>
<protein>
    <submittedName>
        <fullName evidence="2">Uncharacterized protein</fullName>
    </submittedName>
</protein>
<keyword evidence="1" id="KW-1133">Transmembrane helix</keyword>
<sequence>MEDRVLWIETKCGKFSINGCCQLLLRQHPWVGMGPLWEKGEGKFGEQTLYVVSSSRSFATIPWKAFLKGTLLSFHLELVSHPISSKSLLYALALAVIIPTVILFSRFLLFPRFRGIKIILEPPSCSIFKAETSWEIGPINTPSTFLDIHRIEFLPRLLHLRKLPFQNVEGDLVPTTIPSGLRLSILHILSCRELNKGFPNLWLNRGLDVELFEISDIINGRNELAIKARKNFNREMAMEVKKKKEFARKISGFDTTKAESWN</sequence>
<organism evidence="2 3">
    <name type="scientific">Vitis vinifera</name>
    <name type="common">Grape</name>
    <dbReference type="NCBI Taxonomy" id="29760"/>
    <lineage>
        <taxon>Eukaryota</taxon>
        <taxon>Viridiplantae</taxon>
        <taxon>Streptophyta</taxon>
        <taxon>Embryophyta</taxon>
        <taxon>Tracheophyta</taxon>
        <taxon>Spermatophyta</taxon>
        <taxon>Magnoliopsida</taxon>
        <taxon>eudicotyledons</taxon>
        <taxon>Gunneridae</taxon>
        <taxon>Pentapetalae</taxon>
        <taxon>rosids</taxon>
        <taxon>Vitales</taxon>
        <taxon>Vitaceae</taxon>
        <taxon>Viteae</taxon>
        <taxon>Vitis</taxon>
    </lineage>
</organism>
<dbReference type="Proteomes" id="UP000288805">
    <property type="component" value="Unassembled WGS sequence"/>
</dbReference>